<gene>
    <name evidence="1" type="ORF">JJ685_05850</name>
</gene>
<accession>A0A937CSJ2</accession>
<organism evidence="1 2">
    <name type="scientific">Ramlibacter monticola</name>
    <dbReference type="NCBI Taxonomy" id="1926872"/>
    <lineage>
        <taxon>Bacteria</taxon>
        <taxon>Pseudomonadati</taxon>
        <taxon>Pseudomonadota</taxon>
        <taxon>Betaproteobacteria</taxon>
        <taxon>Burkholderiales</taxon>
        <taxon>Comamonadaceae</taxon>
        <taxon>Ramlibacter</taxon>
    </lineage>
</organism>
<dbReference type="AlphaFoldDB" id="A0A937CSJ2"/>
<evidence type="ECO:0000313" key="2">
    <source>
        <dbReference type="Proteomes" id="UP000599109"/>
    </source>
</evidence>
<name>A0A937CSJ2_9BURK</name>
<comment type="caution">
    <text evidence="1">The sequence shown here is derived from an EMBL/GenBank/DDBJ whole genome shotgun (WGS) entry which is preliminary data.</text>
</comment>
<dbReference type="Proteomes" id="UP000599109">
    <property type="component" value="Unassembled WGS sequence"/>
</dbReference>
<sequence length="110" mass="12697">MARRDAQHYHVYVVQLADAVWNNARFRRCNPGYVPGMPFVYVGMTGLDPDLRFDKHKAGIQANTFVREHGLKLLPQLYEVYNPMPYHAACEMEVELGIALRERGYGVWQA</sequence>
<proteinExistence type="predicted"/>
<protein>
    <recommendedName>
        <fullName evidence="3">GIY-YIG nuclease family protein</fullName>
    </recommendedName>
</protein>
<dbReference type="RefSeq" id="WP_201673254.1">
    <property type="nucleotide sequence ID" value="NZ_JAEQNE010000001.1"/>
</dbReference>
<keyword evidence="2" id="KW-1185">Reference proteome</keyword>
<dbReference type="EMBL" id="JAEQNE010000001">
    <property type="protein sequence ID" value="MBL0390664.1"/>
    <property type="molecule type" value="Genomic_DNA"/>
</dbReference>
<reference evidence="1 2" key="1">
    <citation type="journal article" date="2017" name="Int. J. Syst. Evol. Microbiol.">
        <title>Ramlibacter monticola sp. nov., isolated from forest soil.</title>
        <authorList>
            <person name="Chaudhary D.K."/>
            <person name="Kim J."/>
        </authorList>
    </citation>
    <scope>NUCLEOTIDE SEQUENCE [LARGE SCALE GENOMIC DNA]</scope>
    <source>
        <strain evidence="1 2">KACC 19175</strain>
    </source>
</reference>
<evidence type="ECO:0000313" key="1">
    <source>
        <dbReference type="EMBL" id="MBL0390664.1"/>
    </source>
</evidence>
<evidence type="ECO:0008006" key="3">
    <source>
        <dbReference type="Google" id="ProtNLM"/>
    </source>
</evidence>